<keyword evidence="4 12" id="KW-0732">Signal</keyword>
<dbReference type="CDD" id="cd11304">
    <property type="entry name" value="Cadherin_repeat"/>
    <property type="match status" value="3"/>
</dbReference>
<dbReference type="RefSeq" id="XP_020911611.1">
    <property type="nucleotide sequence ID" value="XM_021055952.2"/>
</dbReference>
<feature type="domain" description="Cadherin" evidence="13">
    <location>
        <begin position="141"/>
        <end position="255"/>
    </location>
</feature>
<evidence type="ECO:0000256" key="12">
    <source>
        <dbReference type="SAM" id="SignalP"/>
    </source>
</evidence>
<dbReference type="KEGG" id="epa:110249376"/>
<dbReference type="AlphaFoldDB" id="A0A913XY13"/>
<dbReference type="PROSITE" id="PS50268">
    <property type="entry name" value="CADHERIN_2"/>
    <property type="match status" value="3"/>
</dbReference>
<dbReference type="Pfam" id="PF00028">
    <property type="entry name" value="Cadherin"/>
    <property type="match status" value="3"/>
</dbReference>
<dbReference type="SMART" id="SM00112">
    <property type="entry name" value="CA"/>
    <property type="match status" value="3"/>
</dbReference>
<evidence type="ECO:0000256" key="10">
    <source>
        <dbReference type="ARBA" id="ARBA00023180"/>
    </source>
</evidence>
<dbReference type="InterPro" id="IPR015919">
    <property type="entry name" value="Cadherin-like_sf"/>
</dbReference>
<evidence type="ECO:0000256" key="7">
    <source>
        <dbReference type="ARBA" id="ARBA00022989"/>
    </source>
</evidence>
<name>A0A913XY13_EXADI</name>
<dbReference type="PRINTS" id="PR00205">
    <property type="entry name" value="CADHERIN"/>
</dbReference>
<feature type="domain" description="Cadherin" evidence="13">
    <location>
        <begin position="34"/>
        <end position="140"/>
    </location>
</feature>
<keyword evidence="9" id="KW-1015">Disulfide bond</keyword>
<keyword evidence="7" id="KW-1133">Transmembrane helix</keyword>
<dbReference type="InterPro" id="IPR002126">
    <property type="entry name" value="Cadherin-like_dom"/>
</dbReference>
<accession>A0A913XY13</accession>
<dbReference type="OMA" id="FKHEWIT"/>
<dbReference type="GO" id="GO:0005509">
    <property type="term" value="F:calcium ion binding"/>
    <property type="evidence" value="ECO:0007669"/>
    <property type="project" value="UniProtKB-UniRule"/>
</dbReference>
<protein>
    <recommendedName>
        <fullName evidence="13">Cadherin domain-containing protein</fullName>
    </recommendedName>
</protein>
<keyword evidence="5" id="KW-0677">Repeat</keyword>
<evidence type="ECO:0000256" key="6">
    <source>
        <dbReference type="ARBA" id="ARBA00022837"/>
    </source>
</evidence>
<dbReference type="InterPro" id="IPR020894">
    <property type="entry name" value="Cadherin_CS"/>
</dbReference>
<keyword evidence="15" id="KW-1185">Reference proteome</keyword>
<evidence type="ECO:0000256" key="1">
    <source>
        <dbReference type="ARBA" id="ARBA00004167"/>
    </source>
</evidence>
<feature type="signal peptide" evidence="12">
    <location>
        <begin position="1"/>
        <end position="26"/>
    </location>
</feature>
<dbReference type="InterPro" id="IPR050174">
    <property type="entry name" value="Protocadherin/Cadherin-CA"/>
</dbReference>
<dbReference type="PANTHER" id="PTHR24028">
    <property type="entry name" value="CADHERIN-87A"/>
    <property type="match status" value="1"/>
</dbReference>
<evidence type="ECO:0000256" key="11">
    <source>
        <dbReference type="PROSITE-ProRule" id="PRU00043"/>
    </source>
</evidence>
<keyword evidence="10" id="KW-0325">Glycoprotein</keyword>
<keyword evidence="2" id="KW-0245">EGF-like domain</keyword>
<evidence type="ECO:0000256" key="2">
    <source>
        <dbReference type="ARBA" id="ARBA00022536"/>
    </source>
</evidence>
<comment type="subcellular location">
    <subcellularLocation>
        <location evidence="1">Membrane</location>
        <topology evidence="1">Single-pass membrane protein</topology>
    </subcellularLocation>
</comment>
<sequence length="338" mass="37562">MEAVNMKQRWYFRVVIFFLLLHQSTANNFKPHFTTSSGVITIKEDVKVGSMVFVLSASDNENDPMYFSLDSTGQSLFNVGSLNADQKSVNLTLKTKLNRELTSNYEFKAFVSDKQNDETRRGEKTFFVTVIDVNDNKPVFITQPYKVSVPENKTLNALLITVSARDADEAANAAVQYRFSNDSRSNIKLITLWKTDKFTIHNLNGKITLTGALDYETVPSYALTVVAEDTGVPQQSTKAQVVIDVIDISDMPPVFYRSIYIATIKENSPKGTSLVKVTAIDGDRGVNNAIRYEITGGNSFGSFAINPDTGLITVNGSIDAERIRSYTLTIRVNSKSQI</sequence>
<dbReference type="PROSITE" id="PS00232">
    <property type="entry name" value="CADHERIN_1"/>
    <property type="match status" value="1"/>
</dbReference>
<dbReference type="GO" id="GO:0007156">
    <property type="term" value="P:homophilic cell adhesion via plasma membrane adhesion molecules"/>
    <property type="evidence" value="ECO:0007669"/>
    <property type="project" value="InterPro"/>
</dbReference>
<evidence type="ECO:0000256" key="8">
    <source>
        <dbReference type="ARBA" id="ARBA00023136"/>
    </source>
</evidence>
<feature type="domain" description="Cadherin" evidence="13">
    <location>
        <begin position="256"/>
        <end position="332"/>
    </location>
</feature>
<keyword evidence="3" id="KW-0812">Transmembrane</keyword>
<evidence type="ECO:0000256" key="5">
    <source>
        <dbReference type="ARBA" id="ARBA00022737"/>
    </source>
</evidence>
<dbReference type="GeneID" id="110249376"/>
<evidence type="ECO:0000256" key="4">
    <source>
        <dbReference type="ARBA" id="ARBA00022729"/>
    </source>
</evidence>
<organism evidence="14 15">
    <name type="scientific">Exaiptasia diaphana</name>
    <name type="common">Tropical sea anemone</name>
    <name type="synonym">Aiptasia pulchella</name>
    <dbReference type="NCBI Taxonomy" id="2652724"/>
    <lineage>
        <taxon>Eukaryota</taxon>
        <taxon>Metazoa</taxon>
        <taxon>Cnidaria</taxon>
        <taxon>Anthozoa</taxon>
        <taxon>Hexacorallia</taxon>
        <taxon>Actiniaria</taxon>
        <taxon>Aiptasiidae</taxon>
        <taxon>Exaiptasia</taxon>
    </lineage>
</organism>
<evidence type="ECO:0000313" key="14">
    <source>
        <dbReference type="EnsemblMetazoa" id="XP_020911611.1"/>
    </source>
</evidence>
<dbReference type="FunFam" id="2.60.40.60:FF:000013">
    <property type="entry name" value="Cadherin EGF LAG seven-pass G-type receptor"/>
    <property type="match status" value="2"/>
</dbReference>
<dbReference type="EnsemblMetazoa" id="XM_021055952.2">
    <property type="protein sequence ID" value="XP_020911611.1"/>
    <property type="gene ID" value="LOC110249376"/>
</dbReference>
<evidence type="ECO:0000256" key="3">
    <source>
        <dbReference type="ARBA" id="ARBA00022692"/>
    </source>
</evidence>
<keyword evidence="6 11" id="KW-0106">Calcium</keyword>
<dbReference type="Proteomes" id="UP000887567">
    <property type="component" value="Unplaced"/>
</dbReference>
<evidence type="ECO:0000313" key="15">
    <source>
        <dbReference type="Proteomes" id="UP000887567"/>
    </source>
</evidence>
<dbReference type="SUPFAM" id="SSF49313">
    <property type="entry name" value="Cadherin-like"/>
    <property type="match status" value="3"/>
</dbReference>
<evidence type="ECO:0000259" key="13">
    <source>
        <dbReference type="PROSITE" id="PS50268"/>
    </source>
</evidence>
<evidence type="ECO:0000256" key="9">
    <source>
        <dbReference type="ARBA" id="ARBA00023157"/>
    </source>
</evidence>
<reference evidence="14" key="1">
    <citation type="submission" date="2022-11" db="UniProtKB">
        <authorList>
            <consortium name="EnsemblMetazoa"/>
        </authorList>
    </citation>
    <scope>IDENTIFICATION</scope>
</reference>
<dbReference type="OrthoDB" id="5989109at2759"/>
<dbReference type="Gene3D" id="2.60.40.60">
    <property type="entry name" value="Cadherins"/>
    <property type="match status" value="3"/>
</dbReference>
<proteinExistence type="predicted"/>
<keyword evidence="8" id="KW-0472">Membrane</keyword>
<dbReference type="GO" id="GO:0005886">
    <property type="term" value="C:plasma membrane"/>
    <property type="evidence" value="ECO:0007669"/>
    <property type="project" value="InterPro"/>
</dbReference>
<feature type="chain" id="PRO_5038069749" description="Cadherin domain-containing protein" evidence="12">
    <location>
        <begin position="27"/>
        <end position="338"/>
    </location>
</feature>
<dbReference type="PANTHER" id="PTHR24028:SF328">
    <property type="entry name" value="CADHERIN-3"/>
    <property type="match status" value="1"/>
</dbReference>